<dbReference type="NCBIfam" id="TIGR00369">
    <property type="entry name" value="unchar_dom_1"/>
    <property type="match status" value="1"/>
</dbReference>
<accession>K0EUM8</accession>
<dbReference type="GO" id="GO:0005829">
    <property type="term" value="C:cytosol"/>
    <property type="evidence" value="ECO:0007669"/>
    <property type="project" value="TreeGrafter"/>
</dbReference>
<dbReference type="STRING" id="1133849.O3I_016355"/>
<dbReference type="InterPro" id="IPR003736">
    <property type="entry name" value="PAAI_dom"/>
</dbReference>
<dbReference type="RefSeq" id="WP_014984087.1">
    <property type="nucleotide sequence ID" value="NC_018681.1"/>
</dbReference>
<feature type="region of interest" description="Disordered" evidence="2">
    <location>
        <begin position="1"/>
        <end position="20"/>
    </location>
</feature>
<protein>
    <submittedName>
        <fullName evidence="4">Phenylacetic acid degradation-like protein</fullName>
    </submittedName>
</protein>
<dbReference type="Pfam" id="PF03061">
    <property type="entry name" value="4HBT"/>
    <property type="match status" value="1"/>
</dbReference>
<proteinExistence type="predicted"/>
<keyword evidence="5" id="KW-1185">Reference proteome</keyword>
<dbReference type="PANTHER" id="PTHR43240">
    <property type="entry name" value="1,4-DIHYDROXY-2-NAPHTHOYL-COA THIOESTERASE 1"/>
    <property type="match status" value="1"/>
</dbReference>
<dbReference type="SUPFAM" id="SSF54637">
    <property type="entry name" value="Thioesterase/thiol ester dehydrase-isomerase"/>
    <property type="match status" value="1"/>
</dbReference>
<evidence type="ECO:0000256" key="1">
    <source>
        <dbReference type="ARBA" id="ARBA00022801"/>
    </source>
</evidence>
<dbReference type="Proteomes" id="UP000006304">
    <property type="component" value="Chromosome"/>
</dbReference>
<dbReference type="HOGENOM" id="CLU_089876_3_0_11"/>
<dbReference type="InterPro" id="IPR029069">
    <property type="entry name" value="HotDog_dom_sf"/>
</dbReference>
<evidence type="ECO:0000259" key="3">
    <source>
        <dbReference type="Pfam" id="PF03061"/>
    </source>
</evidence>
<dbReference type="GO" id="GO:0061522">
    <property type="term" value="F:1,4-dihydroxy-2-naphthoyl-CoA thioesterase activity"/>
    <property type="evidence" value="ECO:0007669"/>
    <property type="project" value="TreeGrafter"/>
</dbReference>
<organism evidence="4 5">
    <name type="scientific">Nocardia brasiliensis (strain ATCC 700358 / HUJEG-1)</name>
    <dbReference type="NCBI Taxonomy" id="1133849"/>
    <lineage>
        <taxon>Bacteria</taxon>
        <taxon>Bacillati</taxon>
        <taxon>Actinomycetota</taxon>
        <taxon>Actinomycetes</taxon>
        <taxon>Mycobacteriales</taxon>
        <taxon>Nocardiaceae</taxon>
        <taxon>Nocardia</taxon>
    </lineage>
</organism>
<evidence type="ECO:0000313" key="5">
    <source>
        <dbReference type="Proteomes" id="UP000006304"/>
    </source>
</evidence>
<reference evidence="4 5" key="1">
    <citation type="journal article" date="2012" name="J. Bacteriol.">
        <title>Complete genome sequence of Nocardia brasiliensis HUJEG-1.</title>
        <authorList>
            <person name="Vera-Cabrera L."/>
            <person name="Ortiz-Lopez R."/>
            <person name="Elizondo-Gonzalez R."/>
            <person name="Perez-Maya A.A."/>
            <person name="Ocampo-Candiani J."/>
        </authorList>
    </citation>
    <scope>NUCLEOTIDE SEQUENCE [LARGE SCALE GENOMIC DNA]</scope>
    <source>
        <strain evidence="5">ATCC 700358</strain>
    </source>
</reference>
<feature type="domain" description="Thioesterase" evidence="3">
    <location>
        <begin position="79"/>
        <end position="155"/>
    </location>
</feature>
<evidence type="ECO:0000313" key="4">
    <source>
        <dbReference type="EMBL" id="AFU01232.1"/>
    </source>
</evidence>
<dbReference type="KEGG" id="nbr:O3I_016355"/>
<sequence>MTSTDLQAGEAATQRADTGTLADPTVASRVHELTTVFERGLQENLGVGASLGIRLETAGAGYTRYYLDPNPATINAMFTVHGGVLATLMDTAMGSAVFTKLGDGIAYTTLELKVNFIRAVTLDGSRLTCEATAVHVGRRTATAEGRIVDANGKLIAHGSTTVLVLSPDK</sequence>
<name>K0EUM8_NOCB7</name>
<dbReference type="Gene3D" id="3.10.129.10">
    <property type="entry name" value="Hotdog Thioesterase"/>
    <property type="match status" value="1"/>
</dbReference>
<dbReference type="CDD" id="cd03443">
    <property type="entry name" value="PaaI_thioesterase"/>
    <property type="match status" value="1"/>
</dbReference>
<gene>
    <name evidence="4" type="ORF">O3I_016355</name>
</gene>
<dbReference type="EMBL" id="CP003876">
    <property type="protein sequence ID" value="AFU01232.1"/>
    <property type="molecule type" value="Genomic_DNA"/>
</dbReference>
<keyword evidence="1" id="KW-0378">Hydrolase</keyword>
<evidence type="ECO:0000256" key="2">
    <source>
        <dbReference type="SAM" id="MobiDB-lite"/>
    </source>
</evidence>
<dbReference type="AlphaFoldDB" id="K0EUM8"/>
<dbReference type="PANTHER" id="PTHR43240:SF1">
    <property type="entry name" value="BLR5584 PROTEIN"/>
    <property type="match status" value="1"/>
</dbReference>
<dbReference type="eggNOG" id="COG2050">
    <property type="taxonomic scope" value="Bacteria"/>
</dbReference>
<dbReference type="InterPro" id="IPR006683">
    <property type="entry name" value="Thioestr_dom"/>
</dbReference>